<dbReference type="RefSeq" id="WP_079130057.1">
    <property type="nucleotide sequence ID" value="NZ_BAAAHU010000119.1"/>
</dbReference>
<evidence type="ECO:0000313" key="2">
    <source>
        <dbReference type="Proteomes" id="UP001501072"/>
    </source>
</evidence>
<sequence length="237" mass="26683">MICTICDQPIEDGQPRKRVARTRDRYTHKACRTASTTVPFITAWSGEQHVEPLVVYRLLGGIGYSGEQPQDRDSRGVLWLRRHAARGSGRPLYGDVHPGRQRLAMERLLCQVCGEPTDTDERGVLWLLEDARTDWEGWPNELLTTHPPICRPCVSTARQECPHMWRGSVLVRVGRSEVCAVWGRRYTPSRLGPVPIASAVVLFDSPLLGWTVASQLVRALYECKIVSVDEELSTARP</sequence>
<evidence type="ECO:0000313" key="1">
    <source>
        <dbReference type="EMBL" id="GAA1017408.1"/>
    </source>
</evidence>
<evidence type="ECO:0008006" key="3">
    <source>
        <dbReference type="Google" id="ProtNLM"/>
    </source>
</evidence>
<reference evidence="1 2" key="1">
    <citation type="journal article" date="2019" name="Int. J. Syst. Evol. Microbiol.">
        <title>The Global Catalogue of Microorganisms (GCM) 10K type strain sequencing project: providing services to taxonomists for standard genome sequencing and annotation.</title>
        <authorList>
            <consortium name="The Broad Institute Genomics Platform"/>
            <consortium name="The Broad Institute Genome Sequencing Center for Infectious Disease"/>
            <person name="Wu L."/>
            <person name="Ma J."/>
        </authorList>
    </citation>
    <scope>NUCLEOTIDE SEQUENCE [LARGE SCALE GENOMIC DNA]</scope>
    <source>
        <strain evidence="1 2">JCM 11269</strain>
    </source>
</reference>
<dbReference type="Proteomes" id="UP001501072">
    <property type="component" value="Unassembled WGS sequence"/>
</dbReference>
<proteinExistence type="predicted"/>
<protein>
    <recommendedName>
        <fullName evidence="3">Phage protein</fullName>
    </recommendedName>
</protein>
<organism evidence="1 2">
    <name type="scientific">Streptomyces thermogriseus</name>
    <dbReference type="NCBI Taxonomy" id="75292"/>
    <lineage>
        <taxon>Bacteria</taxon>
        <taxon>Bacillati</taxon>
        <taxon>Actinomycetota</taxon>
        <taxon>Actinomycetes</taxon>
        <taxon>Kitasatosporales</taxon>
        <taxon>Streptomycetaceae</taxon>
        <taxon>Streptomyces</taxon>
    </lineage>
</organism>
<gene>
    <name evidence="1" type="ORF">GCM10009564_55050</name>
</gene>
<dbReference type="EMBL" id="BAAAHU010000119">
    <property type="protein sequence ID" value="GAA1017408.1"/>
    <property type="molecule type" value="Genomic_DNA"/>
</dbReference>
<accession>A0ABN1T6Y7</accession>
<keyword evidence="2" id="KW-1185">Reference proteome</keyword>
<comment type="caution">
    <text evidence="1">The sequence shown here is derived from an EMBL/GenBank/DDBJ whole genome shotgun (WGS) entry which is preliminary data.</text>
</comment>
<name>A0ABN1T6Y7_9ACTN</name>